<keyword evidence="9" id="KW-1185">Reference proteome</keyword>
<comment type="caution">
    <text evidence="8">The sequence shown here is derived from an EMBL/GenBank/DDBJ whole genome shotgun (WGS) entry which is preliminary data.</text>
</comment>
<keyword evidence="4 6" id="KW-1133">Transmembrane helix</keyword>
<keyword evidence="3" id="KW-0862">Zinc</keyword>
<evidence type="ECO:0000256" key="2">
    <source>
        <dbReference type="ARBA" id="ARBA00022692"/>
    </source>
</evidence>
<dbReference type="PANTHER" id="PTHR11562:SF17">
    <property type="entry name" value="RE54080P-RELATED"/>
    <property type="match status" value="1"/>
</dbReference>
<reference evidence="9" key="1">
    <citation type="journal article" date="2019" name="Int. J. Syst. Evol. Microbiol.">
        <title>The Global Catalogue of Microorganisms (GCM) 10K type strain sequencing project: providing services to taxonomists for standard genome sequencing and annotation.</title>
        <authorList>
            <consortium name="The Broad Institute Genomics Platform"/>
            <consortium name="The Broad Institute Genome Sequencing Center for Infectious Disease"/>
            <person name="Wu L."/>
            <person name="Ma J."/>
        </authorList>
    </citation>
    <scope>NUCLEOTIDE SEQUENCE [LARGE SCALE GENOMIC DNA]</scope>
    <source>
        <strain evidence="9">JCM 13378</strain>
    </source>
</reference>
<feature type="transmembrane region" description="Helical" evidence="6">
    <location>
        <begin position="17"/>
        <end position="39"/>
    </location>
</feature>
<keyword evidence="5 6" id="KW-0472">Membrane</keyword>
<keyword evidence="3" id="KW-0813">Transport</keyword>
<comment type="subcellular location">
    <subcellularLocation>
        <location evidence="1">Membrane</location>
        <topology evidence="1">Multi-pass membrane protein</topology>
    </subcellularLocation>
</comment>
<feature type="transmembrane region" description="Helical" evidence="6">
    <location>
        <begin position="76"/>
        <end position="95"/>
    </location>
</feature>
<organism evidence="8 9">
    <name type="scientific">Bowmanella denitrificans</name>
    <dbReference type="NCBI Taxonomy" id="366582"/>
    <lineage>
        <taxon>Bacteria</taxon>
        <taxon>Pseudomonadati</taxon>
        <taxon>Pseudomonadota</taxon>
        <taxon>Gammaproteobacteria</taxon>
        <taxon>Alteromonadales</taxon>
        <taxon>Alteromonadaceae</taxon>
        <taxon>Bowmanella</taxon>
    </lineage>
</organism>
<keyword evidence="3" id="KW-0406">Ion transport</keyword>
<feature type="transmembrane region" description="Helical" evidence="6">
    <location>
        <begin position="107"/>
        <end position="128"/>
    </location>
</feature>
<feature type="transmembrane region" description="Helical" evidence="6">
    <location>
        <begin position="148"/>
        <end position="165"/>
    </location>
</feature>
<dbReference type="InterPro" id="IPR050681">
    <property type="entry name" value="CDF/SLC30A"/>
</dbReference>
<evidence type="ECO:0000256" key="1">
    <source>
        <dbReference type="ARBA" id="ARBA00004141"/>
    </source>
</evidence>
<dbReference type="EMBL" id="BAAAEI010000014">
    <property type="protein sequence ID" value="GAA0360536.1"/>
    <property type="molecule type" value="Genomic_DNA"/>
</dbReference>
<keyword evidence="2 6" id="KW-0812">Transmembrane</keyword>
<dbReference type="Pfam" id="PF01545">
    <property type="entry name" value="Cation_efflux"/>
    <property type="match status" value="1"/>
</dbReference>
<evidence type="ECO:0000313" key="9">
    <source>
        <dbReference type="Proteomes" id="UP001501757"/>
    </source>
</evidence>
<sequence>MAGCCAPNAADDQQRKLLWLVLILNALMFVVEFIAGWLASSSGLMADSLDMLADALVYGVSLYAVGKAMSYKARAAMLNGTLQLILGGLVLVDVVKNIWLDASPNVNLMYSVAFLALMVNVLCFSLLYQHRSGDINLRASWICSRNDMLANGGVLLSAALVTWLGKAWPDWLIGSLIALTIMLSASRVIKDARQISAQSKATCCQV</sequence>
<feature type="domain" description="Cation efflux protein transmembrane" evidence="7">
    <location>
        <begin position="18"/>
        <end position="194"/>
    </location>
</feature>
<accession>A0ABP3H261</accession>
<dbReference type="Proteomes" id="UP001501757">
    <property type="component" value="Unassembled WGS sequence"/>
</dbReference>
<dbReference type="InterPro" id="IPR027469">
    <property type="entry name" value="Cation_efflux_TMD_sf"/>
</dbReference>
<dbReference type="SUPFAM" id="SSF161111">
    <property type="entry name" value="Cation efflux protein transmembrane domain-like"/>
    <property type="match status" value="1"/>
</dbReference>
<dbReference type="RefSeq" id="WP_343845419.1">
    <property type="nucleotide sequence ID" value="NZ_BAAAEI010000014.1"/>
</dbReference>
<name>A0ABP3H261_9ALTE</name>
<dbReference type="PANTHER" id="PTHR11562">
    <property type="entry name" value="CATION EFFLUX PROTEIN/ ZINC TRANSPORTER"/>
    <property type="match status" value="1"/>
</dbReference>
<evidence type="ECO:0000313" key="8">
    <source>
        <dbReference type="EMBL" id="GAA0360536.1"/>
    </source>
</evidence>
<protein>
    <recommendedName>
        <fullName evidence="7">Cation efflux protein transmembrane domain-containing protein</fullName>
    </recommendedName>
</protein>
<dbReference type="InterPro" id="IPR058533">
    <property type="entry name" value="Cation_efflux_TM"/>
</dbReference>
<keyword evidence="3" id="KW-0864">Zinc transport</keyword>
<evidence type="ECO:0000256" key="6">
    <source>
        <dbReference type="SAM" id="Phobius"/>
    </source>
</evidence>
<evidence type="ECO:0000259" key="7">
    <source>
        <dbReference type="Pfam" id="PF01545"/>
    </source>
</evidence>
<feature type="transmembrane region" description="Helical" evidence="6">
    <location>
        <begin position="171"/>
        <end position="189"/>
    </location>
</feature>
<evidence type="ECO:0000256" key="4">
    <source>
        <dbReference type="ARBA" id="ARBA00022989"/>
    </source>
</evidence>
<feature type="transmembrane region" description="Helical" evidence="6">
    <location>
        <begin position="51"/>
        <end position="69"/>
    </location>
</feature>
<gene>
    <name evidence="8" type="ORF">GCM10009092_25970</name>
</gene>
<evidence type="ECO:0000256" key="3">
    <source>
        <dbReference type="ARBA" id="ARBA00022906"/>
    </source>
</evidence>
<dbReference type="Gene3D" id="1.20.1510.10">
    <property type="entry name" value="Cation efflux protein transmembrane domain"/>
    <property type="match status" value="1"/>
</dbReference>
<proteinExistence type="predicted"/>
<evidence type="ECO:0000256" key="5">
    <source>
        <dbReference type="ARBA" id="ARBA00023136"/>
    </source>
</evidence>